<accession>A0A0N0NJD0</accession>
<organism evidence="1 2">
    <name type="scientific">Cyphellophora attinorum</name>
    <dbReference type="NCBI Taxonomy" id="1664694"/>
    <lineage>
        <taxon>Eukaryota</taxon>
        <taxon>Fungi</taxon>
        <taxon>Dikarya</taxon>
        <taxon>Ascomycota</taxon>
        <taxon>Pezizomycotina</taxon>
        <taxon>Eurotiomycetes</taxon>
        <taxon>Chaetothyriomycetidae</taxon>
        <taxon>Chaetothyriales</taxon>
        <taxon>Cyphellophoraceae</taxon>
        <taxon>Cyphellophora</taxon>
    </lineage>
</organism>
<evidence type="ECO:0000313" key="2">
    <source>
        <dbReference type="Proteomes" id="UP000038010"/>
    </source>
</evidence>
<dbReference type="GeneID" id="28734885"/>
<keyword evidence="2" id="KW-1185">Reference proteome</keyword>
<comment type="caution">
    <text evidence="1">The sequence shown here is derived from an EMBL/GenBank/DDBJ whole genome shotgun (WGS) entry which is preliminary data.</text>
</comment>
<evidence type="ECO:0000313" key="1">
    <source>
        <dbReference type="EMBL" id="KPI36479.1"/>
    </source>
</evidence>
<reference evidence="1 2" key="1">
    <citation type="submission" date="2015-06" db="EMBL/GenBank/DDBJ databases">
        <title>Draft genome of the ant-associated black yeast Phialophora attae CBS 131958.</title>
        <authorList>
            <person name="Moreno L.F."/>
            <person name="Stielow B.J."/>
            <person name="de Hoog S."/>
            <person name="Vicente V.A."/>
            <person name="Weiss V.A."/>
            <person name="de Vries M."/>
            <person name="Cruz L.M."/>
            <person name="Souza E.M."/>
        </authorList>
    </citation>
    <scope>NUCLEOTIDE SEQUENCE [LARGE SCALE GENOMIC DNA]</scope>
    <source>
        <strain evidence="1 2">CBS 131958</strain>
    </source>
</reference>
<dbReference type="OrthoDB" id="4160768at2759"/>
<protein>
    <submittedName>
        <fullName evidence="1">Uncharacterized protein</fullName>
    </submittedName>
</protein>
<dbReference type="EMBL" id="LFJN01000031">
    <property type="protein sequence ID" value="KPI36479.1"/>
    <property type="molecule type" value="Genomic_DNA"/>
</dbReference>
<dbReference type="AlphaFoldDB" id="A0A0N0NJD0"/>
<proteinExistence type="predicted"/>
<gene>
    <name evidence="1" type="ORF">AB675_2990</name>
</gene>
<name>A0A0N0NJD0_9EURO</name>
<dbReference type="Proteomes" id="UP000038010">
    <property type="component" value="Unassembled WGS sequence"/>
</dbReference>
<sequence length="139" mass="15590">MAEARQGIDKLRLRILRLQRQAEPSPTGNDVDRSYSEWIRVESVRRTILVSTFAESIFLAATEGVCTTVGFMALLPITVSGALWAAKDEQAWREARTTTGLEVMQYGDAVELWRRRGSDDMLEELQQILVAACMAAVTR</sequence>
<dbReference type="VEuPathDB" id="FungiDB:AB675_2990"/>
<dbReference type="RefSeq" id="XP_017996442.1">
    <property type="nucleotide sequence ID" value="XM_018143005.1"/>
</dbReference>